<name>A0A9W3K7Y8_BURCE</name>
<evidence type="ECO:0008006" key="4">
    <source>
        <dbReference type="Google" id="ProtNLM"/>
    </source>
</evidence>
<proteinExistence type="predicted"/>
<dbReference type="Pfam" id="PF06532">
    <property type="entry name" value="NrsF"/>
    <property type="match status" value="1"/>
</dbReference>
<evidence type="ECO:0000313" key="2">
    <source>
        <dbReference type="EMBL" id="AFQ51875.1"/>
    </source>
</evidence>
<keyword evidence="1" id="KW-0472">Membrane</keyword>
<evidence type="ECO:0000313" key="3">
    <source>
        <dbReference type="Proteomes" id="UP000032866"/>
    </source>
</evidence>
<feature type="transmembrane region" description="Helical" evidence="1">
    <location>
        <begin position="162"/>
        <end position="183"/>
    </location>
</feature>
<feature type="transmembrane region" description="Helical" evidence="1">
    <location>
        <begin position="189"/>
        <end position="212"/>
    </location>
</feature>
<keyword evidence="1" id="KW-1133">Transmembrane helix</keyword>
<feature type="transmembrane region" description="Helical" evidence="1">
    <location>
        <begin position="61"/>
        <end position="85"/>
    </location>
</feature>
<feature type="transmembrane region" description="Helical" evidence="1">
    <location>
        <begin position="29"/>
        <end position="49"/>
    </location>
</feature>
<dbReference type="AlphaFoldDB" id="A0A9W3K7Y8"/>
<dbReference type="RefSeq" id="WP_014900630.1">
    <property type="nucleotide sequence ID" value="NC_018514.1"/>
</dbReference>
<organism evidence="2 3">
    <name type="scientific">Burkholderia cepacia GG4</name>
    <dbReference type="NCBI Taxonomy" id="1009846"/>
    <lineage>
        <taxon>Bacteria</taxon>
        <taxon>Pseudomonadati</taxon>
        <taxon>Pseudomonadota</taxon>
        <taxon>Betaproteobacteria</taxon>
        <taxon>Burkholderiales</taxon>
        <taxon>Burkholderiaceae</taxon>
        <taxon>Burkholderia</taxon>
        <taxon>Burkholderia cepacia complex</taxon>
    </lineage>
</organism>
<feature type="transmembrane region" description="Helical" evidence="1">
    <location>
        <begin position="92"/>
        <end position="112"/>
    </location>
</feature>
<accession>A0A9W3K7Y8</accession>
<feature type="transmembrane region" description="Helical" evidence="1">
    <location>
        <begin position="132"/>
        <end position="150"/>
    </location>
</feature>
<dbReference type="EMBL" id="CP003775">
    <property type="protein sequence ID" value="AFQ51875.1"/>
    <property type="molecule type" value="Genomic_DNA"/>
</dbReference>
<dbReference type="InterPro" id="IPR009495">
    <property type="entry name" value="NrsF"/>
</dbReference>
<gene>
    <name evidence="2" type="ORF">GEM_5491</name>
</gene>
<sequence>MKQSTPELIESLVADGAPVRPLRQPVRRAVGWLLLAALLLLSVAFVHGMRPDLPFRLHERVFVTSVSAAALTGILAAVGAFIASVPGRSLRWALLPLPALAVWMSTVGYGCLTNWVELGPNGMSPGETARCFGTLVLIGVPLTLLLLIMLRHVAHLAPMPVAMAGSLAVSATTGVALSLFHPLDATVMILAWNVGLTVILLIVTVSFGPRLFRWVGSDVRASG</sequence>
<evidence type="ECO:0000256" key="1">
    <source>
        <dbReference type="SAM" id="Phobius"/>
    </source>
</evidence>
<keyword evidence="1" id="KW-0812">Transmembrane</keyword>
<dbReference type="KEGG" id="bct:GEM_5491"/>
<reference evidence="2 3" key="1">
    <citation type="journal article" date="2012" name="J. Bacteriol.">
        <title>Complete Genome Sequence of Burkholderia sp. Strain GG4, a Betaproteobacterium That Reduces 3-Oxo-N-Acylhomoserine Lactones and Produces Different N-Acylhomoserine Lactones.</title>
        <authorList>
            <person name="Hong K.W."/>
            <person name="Koh C.L."/>
            <person name="Sam C.K."/>
            <person name="Yin W.F."/>
            <person name="Chan K.G."/>
        </authorList>
    </citation>
    <scope>NUCLEOTIDE SEQUENCE [LARGE SCALE GENOMIC DNA]</scope>
    <source>
        <strain evidence="2 3">GG4</strain>
    </source>
</reference>
<dbReference type="Proteomes" id="UP000032866">
    <property type="component" value="Chromosome 2"/>
</dbReference>
<protein>
    <recommendedName>
        <fullName evidence="4">DUF1109 domain-containing protein</fullName>
    </recommendedName>
</protein>